<feature type="repeat" description="ANK" evidence="5">
    <location>
        <begin position="99"/>
        <end position="121"/>
    </location>
</feature>
<dbReference type="PROSITE" id="PS50297">
    <property type="entry name" value="ANK_REP_REGION"/>
    <property type="match status" value="1"/>
</dbReference>
<dbReference type="Pfam" id="PF13637">
    <property type="entry name" value="Ank_4"/>
    <property type="match status" value="1"/>
</dbReference>
<dbReference type="InterPro" id="IPR036770">
    <property type="entry name" value="Ankyrin_rpt-contain_sf"/>
</dbReference>
<evidence type="ECO:0000256" key="4">
    <source>
        <dbReference type="ARBA" id="ARBA00039237"/>
    </source>
</evidence>
<organism evidence="7 8">
    <name type="scientific">Daphnia sinensis</name>
    <dbReference type="NCBI Taxonomy" id="1820382"/>
    <lineage>
        <taxon>Eukaryota</taxon>
        <taxon>Metazoa</taxon>
        <taxon>Ecdysozoa</taxon>
        <taxon>Arthropoda</taxon>
        <taxon>Crustacea</taxon>
        <taxon>Branchiopoda</taxon>
        <taxon>Diplostraca</taxon>
        <taxon>Cladocera</taxon>
        <taxon>Anomopoda</taxon>
        <taxon>Daphniidae</taxon>
        <taxon>Daphnia</taxon>
        <taxon>Daphnia similis group</taxon>
    </lineage>
</organism>
<sequence length="680" mass="77770">MDSRTPVRYVWRYMLRRVWQYTSRGMRKVWRKVWRRVPETADTSPAVRNGWDTQSITYSDCEAFFEAVSKGSKKKLNIMLFETNGPEVTAELAKSYNEDGETPLLMATRQGKKKMVKFLLQQLHVPVSQHGRFTWNGVEYPEVPPLFVAILCGQTDIVPQLVAAEIKSGQTLNSINSIVYSTNDRHQKINILELLGAANLCFYDLHGSRELGLLYWKEAMNLRNATNDGWQVIPKPEVPFASDVARKAMGFAFEFTTLEQLDQIIASDLQLFTQNVLVSQRIVNTISPGANLFNLAHLCHFVGMCYNEEEQYDRTICIGLFFLEYFQQHQWEDSEACVIASCVLDYMTKSFKKLRPRPPDSREEFTFANLMVVFEFASAYVTGLQDDERTSGTSYDIARNILKIVLLIVEMLPQLDAHESRHFKRCLYHFLRSDQRWGLDRQNLLHMICRCEDPFQYLNRPHNWDYESDEDDSEDDYDSDVEDDDDDVSDDDDDSDDDSDSSSCANDDDDTDGSASGCSSCGHRADDGGPNDDDNDFEEIGFENEIEEEQFVEIPSKELQLAVIKLLLELGADPNATDAKGLTPLHLLAMHSKDFDQAQVMMDYGGHIDQADNNRLTPLIHFGEWHRDLVLDGMPDPRLQALIHAVLPLSCLAAQVLRQNEIPFVLNEIPATLHSFVYRH</sequence>
<dbReference type="PROSITE" id="PS50088">
    <property type="entry name" value="ANK_REPEAT"/>
    <property type="match status" value="2"/>
</dbReference>
<evidence type="ECO:0000313" key="8">
    <source>
        <dbReference type="Proteomes" id="UP000820818"/>
    </source>
</evidence>
<dbReference type="Pfam" id="PF12796">
    <property type="entry name" value="Ank_2"/>
    <property type="match status" value="1"/>
</dbReference>
<reference evidence="7 8" key="1">
    <citation type="submission" date="2022-05" db="EMBL/GenBank/DDBJ databases">
        <title>A multi-omics perspective on studying reproductive biology in Daphnia sinensis.</title>
        <authorList>
            <person name="Jia J."/>
        </authorList>
    </citation>
    <scope>NUCLEOTIDE SEQUENCE [LARGE SCALE GENOMIC DNA]</scope>
    <source>
        <strain evidence="7 8">WSL</strain>
    </source>
</reference>
<dbReference type="AlphaFoldDB" id="A0AAD5L1I5"/>
<evidence type="ECO:0000256" key="3">
    <source>
        <dbReference type="ARBA" id="ARBA00037385"/>
    </source>
</evidence>
<feature type="compositionally biased region" description="Acidic residues" evidence="6">
    <location>
        <begin position="529"/>
        <end position="538"/>
    </location>
</feature>
<keyword evidence="1" id="KW-0677">Repeat</keyword>
<dbReference type="Proteomes" id="UP000820818">
    <property type="component" value="Linkage Group LG8"/>
</dbReference>
<dbReference type="PANTHER" id="PTHR24197:SF44">
    <property type="entry name" value="ANKYRIN REPEAT DOMAIN-CONTAINING PROTEIN 54"/>
    <property type="match status" value="1"/>
</dbReference>
<evidence type="ECO:0000256" key="2">
    <source>
        <dbReference type="ARBA" id="ARBA00023043"/>
    </source>
</evidence>
<dbReference type="PRINTS" id="PR01415">
    <property type="entry name" value="ANKYRIN"/>
</dbReference>
<feature type="region of interest" description="Disordered" evidence="6">
    <location>
        <begin position="461"/>
        <end position="538"/>
    </location>
</feature>
<dbReference type="EMBL" id="WJBH02000008">
    <property type="protein sequence ID" value="KAI9554276.1"/>
    <property type="molecule type" value="Genomic_DNA"/>
</dbReference>
<comment type="function">
    <text evidence="3">Plays an important role in regulating intracellular signaling events associated with erythroid terminal differentiation.</text>
</comment>
<evidence type="ECO:0000313" key="7">
    <source>
        <dbReference type="EMBL" id="KAI9554276.1"/>
    </source>
</evidence>
<feature type="repeat" description="ANK" evidence="5">
    <location>
        <begin position="580"/>
        <end position="613"/>
    </location>
</feature>
<dbReference type="Gene3D" id="1.25.40.20">
    <property type="entry name" value="Ankyrin repeat-containing domain"/>
    <property type="match status" value="2"/>
</dbReference>
<name>A0AAD5L1I5_9CRUS</name>
<evidence type="ECO:0000256" key="5">
    <source>
        <dbReference type="PROSITE-ProRule" id="PRU00023"/>
    </source>
</evidence>
<accession>A0AAD5L1I5</accession>
<evidence type="ECO:0000256" key="6">
    <source>
        <dbReference type="SAM" id="MobiDB-lite"/>
    </source>
</evidence>
<keyword evidence="2 5" id="KW-0040">ANK repeat</keyword>
<keyword evidence="8" id="KW-1185">Reference proteome</keyword>
<feature type="compositionally biased region" description="Acidic residues" evidence="6">
    <location>
        <begin position="466"/>
        <end position="512"/>
    </location>
</feature>
<proteinExistence type="predicted"/>
<evidence type="ECO:0000256" key="1">
    <source>
        <dbReference type="ARBA" id="ARBA00022737"/>
    </source>
</evidence>
<protein>
    <recommendedName>
        <fullName evidence="4">Ankyrin repeat domain-containing protein 54</fullName>
    </recommendedName>
</protein>
<dbReference type="PANTHER" id="PTHR24197">
    <property type="entry name" value="ANKYRIN REPEAT DOMAIN-CONTAINING PROTEIN 61"/>
    <property type="match status" value="1"/>
</dbReference>
<dbReference type="InterPro" id="IPR002110">
    <property type="entry name" value="Ankyrin_rpt"/>
</dbReference>
<dbReference type="SMART" id="SM00248">
    <property type="entry name" value="ANK"/>
    <property type="match status" value="3"/>
</dbReference>
<gene>
    <name evidence="7" type="ORF">GHT06_019548</name>
</gene>
<dbReference type="SUPFAM" id="SSF48403">
    <property type="entry name" value="Ankyrin repeat"/>
    <property type="match status" value="1"/>
</dbReference>
<comment type="caution">
    <text evidence="7">The sequence shown here is derived from an EMBL/GenBank/DDBJ whole genome shotgun (WGS) entry which is preliminary data.</text>
</comment>